<name>A0A5K8A1T3_9BACT</name>
<accession>A0A5K8A1T3</accession>
<reference evidence="2 3" key="1">
    <citation type="submission" date="2019-11" db="EMBL/GenBank/DDBJ databases">
        <title>Comparative genomics of hydrocarbon-degrading Desulfosarcina strains.</title>
        <authorList>
            <person name="Watanabe M."/>
            <person name="Kojima H."/>
            <person name="Fukui M."/>
        </authorList>
    </citation>
    <scope>NUCLEOTIDE SEQUENCE [LARGE SCALE GENOMIC DNA]</scope>
    <source>
        <strain evidence="2 3">28bB2T</strain>
    </source>
</reference>
<dbReference type="InterPro" id="IPR036165">
    <property type="entry name" value="YefM-like_sf"/>
</dbReference>
<dbReference type="SUPFAM" id="SSF143120">
    <property type="entry name" value="YefM-like"/>
    <property type="match status" value="1"/>
</dbReference>
<dbReference type="RefSeq" id="WP_155325789.1">
    <property type="nucleotide sequence ID" value="NZ_AP021876.1"/>
</dbReference>
<dbReference type="EMBL" id="AP021876">
    <property type="protein sequence ID" value="BBO86519.1"/>
    <property type="molecule type" value="Genomic_DNA"/>
</dbReference>
<dbReference type="AlphaFoldDB" id="A0A5K8A1T3"/>
<protein>
    <submittedName>
        <fullName evidence="2">Prevent-host-death protein</fullName>
    </submittedName>
</protein>
<dbReference type="Proteomes" id="UP000425960">
    <property type="component" value="Chromosome"/>
</dbReference>
<evidence type="ECO:0000313" key="2">
    <source>
        <dbReference type="EMBL" id="BBO86519.1"/>
    </source>
</evidence>
<dbReference type="KEGG" id="dov:DSCO28_70850"/>
<evidence type="ECO:0000256" key="1">
    <source>
        <dbReference type="ARBA" id="ARBA00009981"/>
    </source>
</evidence>
<sequence>MEPLQFNIHEAKTRLSQLIQFALNGKEVIIAKGNKPLVRLEVLPEAHKTRTVGNARGLILSMSDDFDAPLEDFAEYME</sequence>
<proteinExistence type="inferred from homology"/>
<organism evidence="2 3">
    <name type="scientific">Desulfosarcina ovata subsp. sediminis</name>
    <dbReference type="NCBI Taxonomy" id="885957"/>
    <lineage>
        <taxon>Bacteria</taxon>
        <taxon>Pseudomonadati</taxon>
        <taxon>Thermodesulfobacteriota</taxon>
        <taxon>Desulfobacteria</taxon>
        <taxon>Desulfobacterales</taxon>
        <taxon>Desulfosarcinaceae</taxon>
        <taxon>Desulfosarcina</taxon>
    </lineage>
</organism>
<comment type="similarity">
    <text evidence="1">Belongs to the phD/YefM antitoxin family.</text>
</comment>
<gene>
    <name evidence="2" type="ORF">DSCO28_70850</name>
</gene>
<evidence type="ECO:0000313" key="3">
    <source>
        <dbReference type="Proteomes" id="UP000425960"/>
    </source>
</evidence>